<dbReference type="Proteomes" id="UP000031366">
    <property type="component" value="Unassembled WGS sequence"/>
</dbReference>
<reference evidence="1 2" key="1">
    <citation type="journal article" date="2015" name="Infect. Genet. Evol.">
        <title>Genomic sequences of six botulinum neurotoxin-producing strains representing three clostridial species illustrate the mobility and diversity of botulinum neurotoxin genes.</title>
        <authorList>
            <person name="Smith T.J."/>
            <person name="Hill K.K."/>
            <person name="Xie G."/>
            <person name="Foley B.T."/>
            <person name="Williamson C.H."/>
            <person name="Foster J.T."/>
            <person name="Johnson S.L."/>
            <person name="Chertkov O."/>
            <person name="Teshima H."/>
            <person name="Gibbons H.S."/>
            <person name="Johnsky L.A."/>
            <person name="Karavis M.A."/>
            <person name="Smith L.A."/>
        </authorList>
    </citation>
    <scope>NUCLEOTIDE SEQUENCE [LARGE SCALE GENOMIC DNA]</scope>
    <source>
        <strain evidence="1 2">CDC 2741</strain>
    </source>
</reference>
<dbReference type="AlphaFoldDB" id="A0A0C1TZJ4"/>
<gene>
    <name evidence="1" type="ORF">U732_903</name>
</gene>
<protein>
    <recommendedName>
        <fullName evidence="3">Phage protein</fullName>
    </recommendedName>
</protein>
<keyword evidence="2" id="KW-1185">Reference proteome</keyword>
<comment type="caution">
    <text evidence="1">The sequence shown here is derived from an EMBL/GenBank/DDBJ whole genome shotgun (WGS) entry which is preliminary data.</text>
</comment>
<proteinExistence type="predicted"/>
<sequence length="138" mass="15926">MIVLYDVRMAITEALEKESFQVVENKDGSESPAFFIELVNSTCKKKRKSLQEVSATFNIRYLPKEDSHSEFVQIVDKLNSLFDTTLKVEESYVMVNKLTLEVKDDIPSFKVDISYEQIIAEENIKDQKINEVHFRGGI</sequence>
<evidence type="ECO:0008006" key="3">
    <source>
        <dbReference type="Google" id="ProtNLM"/>
    </source>
</evidence>
<dbReference type="EMBL" id="AYSO01000020">
    <property type="protein sequence ID" value="KIE44723.1"/>
    <property type="molecule type" value="Genomic_DNA"/>
</dbReference>
<dbReference type="InterPro" id="IPR049254">
    <property type="entry name" value="Phage_tail_terminator"/>
</dbReference>
<dbReference type="STRING" id="29341.RSJ17_07315"/>
<evidence type="ECO:0000313" key="1">
    <source>
        <dbReference type="EMBL" id="KIE44723.1"/>
    </source>
</evidence>
<evidence type="ECO:0000313" key="2">
    <source>
        <dbReference type="Proteomes" id="UP000031366"/>
    </source>
</evidence>
<dbReference type="Pfam" id="PF20765">
    <property type="entry name" value="Phage_tail_terminator_8"/>
    <property type="match status" value="1"/>
</dbReference>
<accession>A0A0C1TZJ4</accession>
<name>A0A0C1TZJ4_9CLOT</name>
<organism evidence="1 2">
    <name type="scientific">Clostridium argentinense CDC 2741</name>
    <dbReference type="NCBI Taxonomy" id="1418104"/>
    <lineage>
        <taxon>Bacteria</taxon>
        <taxon>Bacillati</taxon>
        <taxon>Bacillota</taxon>
        <taxon>Clostridia</taxon>
        <taxon>Eubacteriales</taxon>
        <taxon>Clostridiaceae</taxon>
        <taxon>Clostridium</taxon>
    </lineage>
</organism>